<dbReference type="AlphaFoldDB" id="X6NKW7"/>
<keyword evidence="3" id="KW-1185">Reference proteome</keyword>
<organism evidence="2 3">
    <name type="scientific">Reticulomyxa filosa</name>
    <dbReference type="NCBI Taxonomy" id="46433"/>
    <lineage>
        <taxon>Eukaryota</taxon>
        <taxon>Sar</taxon>
        <taxon>Rhizaria</taxon>
        <taxon>Retaria</taxon>
        <taxon>Foraminifera</taxon>
        <taxon>Monothalamids</taxon>
        <taxon>Reticulomyxidae</taxon>
        <taxon>Reticulomyxa</taxon>
    </lineage>
</organism>
<comment type="caution">
    <text evidence="2">The sequence shown here is derived from an EMBL/GenBank/DDBJ whole genome shotgun (WGS) entry which is preliminary data.</text>
</comment>
<evidence type="ECO:0000313" key="3">
    <source>
        <dbReference type="Proteomes" id="UP000023152"/>
    </source>
</evidence>
<accession>X6NKW7</accession>
<feature type="coiled-coil region" evidence="1">
    <location>
        <begin position="20"/>
        <end position="54"/>
    </location>
</feature>
<reference evidence="2 3" key="1">
    <citation type="journal article" date="2013" name="Curr. Biol.">
        <title>The Genome of the Foraminiferan Reticulomyxa filosa.</title>
        <authorList>
            <person name="Glockner G."/>
            <person name="Hulsmann N."/>
            <person name="Schleicher M."/>
            <person name="Noegel A.A."/>
            <person name="Eichinger L."/>
            <person name="Gallinger C."/>
            <person name="Pawlowski J."/>
            <person name="Sierra R."/>
            <person name="Euteneuer U."/>
            <person name="Pillet L."/>
            <person name="Moustafa A."/>
            <person name="Platzer M."/>
            <person name="Groth M."/>
            <person name="Szafranski K."/>
            <person name="Schliwa M."/>
        </authorList>
    </citation>
    <scope>NUCLEOTIDE SEQUENCE [LARGE SCALE GENOMIC DNA]</scope>
</reference>
<proteinExistence type="predicted"/>
<dbReference type="Proteomes" id="UP000023152">
    <property type="component" value="Unassembled WGS sequence"/>
</dbReference>
<evidence type="ECO:0000313" key="2">
    <source>
        <dbReference type="EMBL" id="ETO26563.1"/>
    </source>
</evidence>
<sequence length="252" mass="29756">MIKEKLNDNRCYLMVALSEKKKMEEQLTQLKLYYNRLRADIARMETEIRGLYRQCCKKNFEIIYREKFLNKMTDTLHTFSMELQRVQQRAHEVLTTLKTSNNYYKHQIESSLNQRLAYFEDVVDLRLELSELKNVEYQLSKQPKSNTILSTMHAFVKETLHFSEGMKSAQGQGADPSVIPRANKAKATFNGVPMTEVQAKQMKRLKKQCNAIQDKYLKKREELIRKLKELRLSPQTLARWHEIQSVAPDIFT</sequence>
<keyword evidence="1" id="KW-0175">Coiled coil</keyword>
<dbReference type="EMBL" id="ASPP01007784">
    <property type="protein sequence ID" value="ETO26563.1"/>
    <property type="molecule type" value="Genomic_DNA"/>
</dbReference>
<feature type="coiled-coil region" evidence="1">
    <location>
        <begin position="202"/>
        <end position="233"/>
    </location>
</feature>
<name>X6NKW7_RETFI</name>
<protein>
    <submittedName>
        <fullName evidence="2">Uncharacterized protein</fullName>
    </submittedName>
</protein>
<evidence type="ECO:0000256" key="1">
    <source>
        <dbReference type="SAM" id="Coils"/>
    </source>
</evidence>
<gene>
    <name evidence="2" type="ORF">RFI_10574</name>
</gene>